<gene>
    <name evidence="1" type="ORF">AAFF_G00158690</name>
</gene>
<dbReference type="Proteomes" id="UP001221898">
    <property type="component" value="Unassembled WGS sequence"/>
</dbReference>
<comment type="caution">
    <text evidence="1">The sequence shown here is derived from an EMBL/GenBank/DDBJ whole genome shotgun (WGS) entry which is preliminary data.</text>
</comment>
<reference evidence="1" key="1">
    <citation type="journal article" date="2023" name="Science">
        <title>Genome structures resolve the early diversification of teleost fishes.</title>
        <authorList>
            <person name="Parey E."/>
            <person name="Louis A."/>
            <person name="Montfort J."/>
            <person name="Bouchez O."/>
            <person name="Roques C."/>
            <person name="Iampietro C."/>
            <person name="Lluch J."/>
            <person name="Castinel A."/>
            <person name="Donnadieu C."/>
            <person name="Desvignes T."/>
            <person name="Floi Bucao C."/>
            <person name="Jouanno E."/>
            <person name="Wen M."/>
            <person name="Mejri S."/>
            <person name="Dirks R."/>
            <person name="Jansen H."/>
            <person name="Henkel C."/>
            <person name="Chen W.J."/>
            <person name="Zahm M."/>
            <person name="Cabau C."/>
            <person name="Klopp C."/>
            <person name="Thompson A.W."/>
            <person name="Robinson-Rechavi M."/>
            <person name="Braasch I."/>
            <person name="Lecointre G."/>
            <person name="Bobe J."/>
            <person name="Postlethwait J.H."/>
            <person name="Berthelot C."/>
            <person name="Roest Crollius H."/>
            <person name="Guiguen Y."/>
        </authorList>
    </citation>
    <scope>NUCLEOTIDE SEQUENCE</scope>
    <source>
        <strain evidence="1">NC1722</strain>
    </source>
</reference>
<sequence length="128" mass="14738">MAPPAQAATDMTPKRLGRDHSSYLTPPIFTVLLCVENDTGTRPVKDIVTGTDGYCAVLSVEKRYRKPPPVYPWSINLIDLLFGHRLLYFLTKQIFCMLQHNQRFTLGIMFHACRDFLFKATYQRKLIS</sequence>
<evidence type="ECO:0000313" key="1">
    <source>
        <dbReference type="EMBL" id="KAJ8387246.1"/>
    </source>
</evidence>
<evidence type="ECO:0000313" key="2">
    <source>
        <dbReference type="Proteomes" id="UP001221898"/>
    </source>
</evidence>
<name>A0AAD7RQQ8_9TELE</name>
<proteinExistence type="predicted"/>
<organism evidence="1 2">
    <name type="scientific">Aldrovandia affinis</name>
    <dbReference type="NCBI Taxonomy" id="143900"/>
    <lineage>
        <taxon>Eukaryota</taxon>
        <taxon>Metazoa</taxon>
        <taxon>Chordata</taxon>
        <taxon>Craniata</taxon>
        <taxon>Vertebrata</taxon>
        <taxon>Euteleostomi</taxon>
        <taxon>Actinopterygii</taxon>
        <taxon>Neopterygii</taxon>
        <taxon>Teleostei</taxon>
        <taxon>Notacanthiformes</taxon>
        <taxon>Halosauridae</taxon>
        <taxon>Aldrovandia</taxon>
    </lineage>
</organism>
<dbReference type="EMBL" id="JAINUG010000214">
    <property type="protein sequence ID" value="KAJ8387246.1"/>
    <property type="molecule type" value="Genomic_DNA"/>
</dbReference>
<accession>A0AAD7RQQ8</accession>
<keyword evidence="2" id="KW-1185">Reference proteome</keyword>
<dbReference type="AlphaFoldDB" id="A0AAD7RQQ8"/>
<protein>
    <submittedName>
        <fullName evidence="1">Uncharacterized protein</fullName>
    </submittedName>
</protein>